<evidence type="ECO:0000313" key="3">
    <source>
        <dbReference type="EMBL" id="MDO8106967.1"/>
    </source>
</evidence>
<evidence type="ECO:0008006" key="5">
    <source>
        <dbReference type="Google" id="ProtNLM"/>
    </source>
</evidence>
<reference evidence="3 4" key="1">
    <citation type="submission" date="2023-07" db="EMBL/GenBank/DDBJ databases">
        <title>Description of novel actinomycetes strains, isolated from tidal flat sediment.</title>
        <authorList>
            <person name="Lu C."/>
        </authorList>
    </citation>
    <scope>NUCLEOTIDE SEQUENCE [LARGE SCALE GENOMIC DNA]</scope>
    <source>
        <strain evidence="3 4">SYSU T00b441</strain>
    </source>
</reference>
<comment type="caution">
    <text evidence="3">The sequence shown here is derived from an EMBL/GenBank/DDBJ whole genome shotgun (WGS) entry which is preliminary data.</text>
</comment>
<evidence type="ECO:0000256" key="1">
    <source>
        <dbReference type="SAM" id="Coils"/>
    </source>
</evidence>
<name>A0ABT9D7X8_9CELL</name>
<dbReference type="RefSeq" id="WP_304600604.1">
    <property type="nucleotide sequence ID" value="NZ_JAUQYO010000001.1"/>
</dbReference>
<dbReference type="Proteomes" id="UP001232536">
    <property type="component" value="Unassembled WGS sequence"/>
</dbReference>
<feature type="coiled-coil region" evidence="1">
    <location>
        <begin position="47"/>
        <end position="105"/>
    </location>
</feature>
<accession>A0ABT9D7X8</accession>
<dbReference type="InterPro" id="IPR027310">
    <property type="entry name" value="Profilin_CS"/>
</dbReference>
<proteinExistence type="predicted"/>
<dbReference type="PROSITE" id="PS00414">
    <property type="entry name" value="PROFILIN"/>
    <property type="match status" value="1"/>
</dbReference>
<keyword evidence="1" id="KW-0175">Coiled coil</keyword>
<protein>
    <recommendedName>
        <fullName evidence="5">ATPase</fullName>
    </recommendedName>
</protein>
<feature type="compositionally biased region" description="Low complexity" evidence="2">
    <location>
        <begin position="12"/>
        <end position="25"/>
    </location>
</feature>
<feature type="region of interest" description="Disordered" evidence="2">
    <location>
        <begin position="1"/>
        <end position="31"/>
    </location>
</feature>
<sequence>MAWQSILDRFRPVGAPGPAGPAGVPSQDATGPAAELAAVFEALRPDVEQASRTVAEARVRAQRLVADARDGAAAELAAARSRAPAVREEARLAAEQQAASEAEALTARADAEVAVLAERGRARLPGMVDDVLSRLVEQP</sequence>
<evidence type="ECO:0000313" key="4">
    <source>
        <dbReference type="Proteomes" id="UP001232536"/>
    </source>
</evidence>
<evidence type="ECO:0000256" key="2">
    <source>
        <dbReference type="SAM" id="MobiDB-lite"/>
    </source>
</evidence>
<keyword evidence="4" id="KW-1185">Reference proteome</keyword>
<dbReference type="Gene3D" id="1.20.5.2950">
    <property type="match status" value="1"/>
</dbReference>
<dbReference type="EMBL" id="JAUQYP010000001">
    <property type="protein sequence ID" value="MDO8106967.1"/>
    <property type="molecule type" value="Genomic_DNA"/>
</dbReference>
<organism evidence="3 4">
    <name type="scientific">Actinotalea lenta</name>
    <dbReference type="NCBI Taxonomy" id="3064654"/>
    <lineage>
        <taxon>Bacteria</taxon>
        <taxon>Bacillati</taxon>
        <taxon>Actinomycetota</taxon>
        <taxon>Actinomycetes</taxon>
        <taxon>Micrococcales</taxon>
        <taxon>Cellulomonadaceae</taxon>
        <taxon>Actinotalea</taxon>
    </lineage>
</organism>
<gene>
    <name evidence="3" type="ORF">Q6348_07120</name>
</gene>